<dbReference type="Gene3D" id="3.80.10.10">
    <property type="entry name" value="Ribonuclease Inhibitor"/>
    <property type="match status" value="1"/>
</dbReference>
<dbReference type="SUPFAM" id="SSF52047">
    <property type="entry name" value="RNI-like"/>
    <property type="match status" value="1"/>
</dbReference>
<dbReference type="EMBL" id="ML170175">
    <property type="protein sequence ID" value="TDL22357.1"/>
    <property type="molecule type" value="Genomic_DNA"/>
</dbReference>
<protein>
    <submittedName>
        <fullName evidence="1">Uncharacterized protein</fullName>
    </submittedName>
</protein>
<accession>A0A4Y7Q3Y9</accession>
<organism evidence="1 2">
    <name type="scientific">Rickenella mellea</name>
    <dbReference type="NCBI Taxonomy" id="50990"/>
    <lineage>
        <taxon>Eukaryota</taxon>
        <taxon>Fungi</taxon>
        <taxon>Dikarya</taxon>
        <taxon>Basidiomycota</taxon>
        <taxon>Agaricomycotina</taxon>
        <taxon>Agaricomycetes</taxon>
        <taxon>Hymenochaetales</taxon>
        <taxon>Rickenellaceae</taxon>
        <taxon>Rickenella</taxon>
    </lineage>
</organism>
<evidence type="ECO:0000313" key="2">
    <source>
        <dbReference type="Proteomes" id="UP000294933"/>
    </source>
</evidence>
<gene>
    <name evidence="1" type="ORF">BD410DRAFT_898299</name>
</gene>
<dbReference type="STRING" id="50990.A0A4Y7Q3Y9"/>
<dbReference type="InterPro" id="IPR032675">
    <property type="entry name" value="LRR_dom_sf"/>
</dbReference>
<dbReference type="VEuPathDB" id="FungiDB:BD410DRAFT_898299"/>
<sequence>MNSVPNEILSQIFQSCFRNQRTERFGCACPSHSEAPLLLLRICRRWHDCAMATPSLWSQLSIGRGTRRNMLHSVTVAKGWLDRAVRAPLSLDLCYGKRDPEQSTQNAIHAAMANIFTPSRIWKAVFLEVDKPMSNPYVDAIFEAVLAHAPLLESFAFSLTGFANLVPIVPTTKIEIGWTPYLSSISVQIKQPTHSFHLSFSNVHTYGNIRELTLHWPESIEHAIHILGRCPNVEVLHICLRGEVQTPPQTIGLTLERLHTLGVLAMNSGNTDFGDFFHALTTPALVQLSIQNYDLWAHSPPSNWPPLSQLLERSQPPLKSLTLIGPCMIDDDIISCLQHTRELRVLSGEGHLFSSKVMDALTPSVNPPTIPLCPLLTKIGLQGNPADFSAVTAMTYERWKHSKQDPINDEVKFRIHMVEIVEMPSEHCSRFLDCQGMAACVEEGMELRLT</sequence>
<dbReference type="AlphaFoldDB" id="A0A4Y7Q3Y9"/>
<reference evidence="1 2" key="1">
    <citation type="submission" date="2018-06" db="EMBL/GenBank/DDBJ databases">
        <title>A transcriptomic atlas of mushroom development highlights an independent origin of complex multicellularity.</title>
        <authorList>
            <consortium name="DOE Joint Genome Institute"/>
            <person name="Krizsan K."/>
            <person name="Almasi E."/>
            <person name="Merenyi Z."/>
            <person name="Sahu N."/>
            <person name="Viragh M."/>
            <person name="Koszo T."/>
            <person name="Mondo S."/>
            <person name="Kiss B."/>
            <person name="Balint B."/>
            <person name="Kues U."/>
            <person name="Barry K."/>
            <person name="Hegedus J.C."/>
            <person name="Henrissat B."/>
            <person name="Johnson J."/>
            <person name="Lipzen A."/>
            <person name="Ohm R."/>
            <person name="Nagy I."/>
            <person name="Pangilinan J."/>
            <person name="Yan J."/>
            <person name="Xiong Y."/>
            <person name="Grigoriev I.V."/>
            <person name="Hibbett D.S."/>
            <person name="Nagy L.G."/>
        </authorList>
    </citation>
    <scope>NUCLEOTIDE SEQUENCE [LARGE SCALE GENOMIC DNA]</scope>
    <source>
        <strain evidence="1 2">SZMC22713</strain>
    </source>
</reference>
<dbReference type="OrthoDB" id="2269034at2759"/>
<dbReference type="Proteomes" id="UP000294933">
    <property type="component" value="Unassembled WGS sequence"/>
</dbReference>
<evidence type="ECO:0000313" key="1">
    <source>
        <dbReference type="EMBL" id="TDL22357.1"/>
    </source>
</evidence>
<proteinExistence type="predicted"/>
<keyword evidence="2" id="KW-1185">Reference proteome</keyword>
<name>A0A4Y7Q3Y9_9AGAM</name>